<dbReference type="Proteomes" id="UP000277236">
    <property type="component" value="Unassembled WGS sequence"/>
</dbReference>
<proteinExistence type="predicted"/>
<dbReference type="RefSeq" id="WP_122317740.1">
    <property type="nucleotide sequence ID" value="NZ_RBRE01000083.1"/>
</dbReference>
<dbReference type="CDD" id="cd04301">
    <property type="entry name" value="NAT_SF"/>
    <property type="match status" value="1"/>
</dbReference>
<dbReference type="InterPro" id="IPR040448">
    <property type="entry name" value="PanZ_GNAT"/>
</dbReference>
<dbReference type="SUPFAM" id="SSF55729">
    <property type="entry name" value="Acyl-CoA N-acyltransferases (Nat)"/>
    <property type="match status" value="1"/>
</dbReference>
<name>A0A3M4LM30_PSECI</name>
<evidence type="ECO:0000313" key="2">
    <source>
        <dbReference type="EMBL" id="RMQ42224.1"/>
    </source>
</evidence>
<protein>
    <submittedName>
        <fullName evidence="2">Acetyltransferase protein</fullName>
    </submittedName>
</protein>
<dbReference type="AlphaFoldDB" id="A0A3M4LM30"/>
<dbReference type="GO" id="GO:0016747">
    <property type="term" value="F:acyltransferase activity, transferring groups other than amino-acyl groups"/>
    <property type="evidence" value="ECO:0007669"/>
    <property type="project" value="InterPro"/>
</dbReference>
<dbReference type="Gene3D" id="3.40.630.30">
    <property type="match status" value="1"/>
</dbReference>
<organism evidence="2 3">
    <name type="scientific">Pseudomonas cichorii</name>
    <dbReference type="NCBI Taxonomy" id="36746"/>
    <lineage>
        <taxon>Bacteria</taxon>
        <taxon>Pseudomonadati</taxon>
        <taxon>Pseudomonadota</taxon>
        <taxon>Gammaproteobacteria</taxon>
        <taxon>Pseudomonadales</taxon>
        <taxon>Pseudomonadaceae</taxon>
        <taxon>Pseudomonas</taxon>
    </lineage>
</organism>
<sequence length="134" mass="14988">MPVLVGIINSPTYQDQEDLQKIYRDAPQWLFSPFIDASQLIDATLTDETLLAARFNDRLLGAARLQRNGEIWQLSHLCVRALTRRRGVAERLVAHAQKTAREAACQLRLQATAELPEVLALAAKLDVQLEIASL</sequence>
<dbReference type="EMBL" id="RBRE01000083">
    <property type="protein sequence ID" value="RMQ42224.1"/>
    <property type="molecule type" value="Genomic_DNA"/>
</dbReference>
<gene>
    <name evidence="2" type="ORF">ALQ04_01120</name>
</gene>
<keyword evidence="2" id="KW-0808">Transferase</keyword>
<comment type="caution">
    <text evidence="2">The sequence shown here is derived from an EMBL/GenBank/DDBJ whole genome shotgun (WGS) entry which is preliminary data.</text>
</comment>
<evidence type="ECO:0000313" key="3">
    <source>
        <dbReference type="Proteomes" id="UP000277236"/>
    </source>
</evidence>
<dbReference type="PROSITE" id="PS51186">
    <property type="entry name" value="GNAT"/>
    <property type="match status" value="1"/>
</dbReference>
<evidence type="ECO:0000259" key="1">
    <source>
        <dbReference type="PROSITE" id="PS51186"/>
    </source>
</evidence>
<reference evidence="2 3" key="1">
    <citation type="submission" date="2018-08" db="EMBL/GenBank/DDBJ databases">
        <title>Recombination of ecologically and evolutionarily significant loci maintains genetic cohesion in the Pseudomonas syringae species complex.</title>
        <authorList>
            <person name="Dillon M."/>
            <person name="Thakur S."/>
            <person name="Almeida R.N.D."/>
            <person name="Weir B.S."/>
            <person name="Guttman D.S."/>
        </authorList>
    </citation>
    <scope>NUCLEOTIDE SEQUENCE [LARGE SCALE GENOMIC DNA]</scope>
    <source>
        <strain evidence="2 3">ICMP 3353</strain>
    </source>
</reference>
<dbReference type="Pfam" id="PF12568">
    <property type="entry name" value="PanZ"/>
    <property type="match status" value="1"/>
</dbReference>
<dbReference type="InterPro" id="IPR000182">
    <property type="entry name" value="GNAT_dom"/>
</dbReference>
<dbReference type="InterPro" id="IPR016181">
    <property type="entry name" value="Acyl_CoA_acyltransferase"/>
</dbReference>
<dbReference type="OrthoDB" id="5736859at2"/>
<feature type="domain" description="N-acetyltransferase" evidence="1">
    <location>
        <begin position="6"/>
        <end position="134"/>
    </location>
</feature>
<accession>A0A3M4LM30</accession>